<accession>A0ABU3BQ05</accession>
<dbReference type="InterPro" id="IPR029052">
    <property type="entry name" value="Metallo-depent_PP-like"/>
</dbReference>
<feature type="domain" description="Bacterial surface antigen (D15)" evidence="4">
    <location>
        <begin position="1006"/>
        <end position="1256"/>
    </location>
</feature>
<gene>
    <name evidence="5" type="ORF">RM540_05915</name>
</gene>
<dbReference type="SUPFAM" id="SSF56300">
    <property type="entry name" value="Metallo-dependent phosphatases"/>
    <property type="match status" value="1"/>
</dbReference>
<evidence type="ECO:0000256" key="2">
    <source>
        <dbReference type="ARBA" id="ARBA00023136"/>
    </source>
</evidence>
<comment type="caution">
    <text evidence="5">The sequence shown here is derived from an EMBL/GenBank/DDBJ whole genome shotgun (WGS) entry which is preliminary data.</text>
</comment>
<dbReference type="Gene3D" id="2.40.160.50">
    <property type="entry name" value="membrane protein fhac: a member of the omp85/tpsb transporter family"/>
    <property type="match status" value="1"/>
</dbReference>
<keyword evidence="3" id="KW-0732">Signal</keyword>
<feature type="chain" id="PRO_5047297756" evidence="3">
    <location>
        <begin position="36"/>
        <end position="1287"/>
    </location>
</feature>
<name>A0ABU3BQ05_9BACT</name>
<evidence type="ECO:0000256" key="1">
    <source>
        <dbReference type="ARBA" id="ARBA00004370"/>
    </source>
</evidence>
<keyword evidence="6" id="KW-1185">Reference proteome</keyword>
<dbReference type="RefSeq" id="WP_311662624.1">
    <property type="nucleotide sequence ID" value="NZ_JAVRHT010000010.1"/>
</dbReference>
<reference evidence="5 6" key="1">
    <citation type="submission" date="2023-09" db="EMBL/GenBank/DDBJ databases">
        <authorList>
            <person name="Rey-Velasco X."/>
        </authorList>
    </citation>
    <scope>NUCLEOTIDE SEQUENCE [LARGE SCALE GENOMIC DNA]</scope>
    <source>
        <strain evidence="5 6">F394</strain>
    </source>
</reference>
<dbReference type="InterPro" id="IPR000184">
    <property type="entry name" value="Bac_surfAg_D15"/>
</dbReference>
<sequence length="1287" mass="137123">MPPTPFSRPRPAPLAAPPVRLLLLGLCVLFASACASTGTYVAGAYQDEPVPPLPADEVAHTVFLTGNTGDLDTGAVLRALGADARGRGGAATVAFLGDVTTDGVPAAGAGDRAEALDKLDALADALGAFEGEVVVVPGDRDWRQGENGVRRLETVVDSLFGGDALVPGDQSGGPREWEPAEGLRLVALDTGWWLLDADARPPGEAEGQDVRTPGDVARILRQIVVDRDDSRIVVLAHHPLASRGEHAGYRTVGQTLATLGIGALAARTFGRDRQDLASPEYRAMRAVLEASTAGHDRLVWAASHDHSLQTLPTDRSVTVRQFNLVSGTGGGAVDPVSSEGALHVAARPGYQRLLYYPDGRLWTETVEVDPETGAAEVAFRTELAGPIPELVDPEVPTDVEAEELPETLGETVVAELDAGFSQSPRFSDGAVARTLFGDRYRDAWHTRVEVPVVDMGTEAGGLTPIKRSGGNQTTGLRLESGDGHVYDFRLLEKGGTGQVPADLRDGLVSDVVLELRAAAIPYGAIVTAELSNAVGVPTPRPRIVYVPDDPRLGRYRDQFGDRLATLELRPDDDVSDVPEFEGFTDVISDEKLREELREDQDHYVDQRAFLRARLVDMLVADWDRHAGQFRWGAFEPGELDSTLTGDAATKGKVYLPVPRDHDWAFYGIGGLLQPALFSFDDRLQGIGESYGSIAGLTRNGFDQDRRFLNALTREDWEAIARDVQAALSDTVIARSLDVLPAPVYDELAPGWERALEGRRDRLVDLARRYYDIQARIVDVLGSDEREAFEIERLADGRLRVTVRSYKGGEVGRELYARTFSPDETVQVRLYGMAGDDLFRVVGDGPDDIGLRIIGGAGDDVVDAPAGHLALYDTPGGAVFEARGPGVKDRRSEDADVNLYDPTERVRGMRRVFPDVGYQSTDGVILGAGITWSVPGFRLRPYAAVHSVSANIATATGGVAARYTGYMRHVIGPLSLTLDAQASTPRYARNFYGFGNGTADVGSDLARVNLARAQVRAGLGTPLGQGALVSFGPSVRYADASAPDLDDLDLDLGFDRPNGTVVLPAPPALALGADAFDPQTHAGAFGRFEVAALDRAVNPRQGVRIAVEGDVLAGLTGPAETYGAVLGEIAAYVPVAAAPQVTLALRGGAETRVGDFPFYDAAVIGGLGTLRGYRRERFSGRTAASASAEVRAALFDVSTYVLPVQVGVLGFVDGGRVWADTPECTDALSPEACALVDFQGVDPDAGDGLQFGYGGGLWFGFLDRAVANVTVGVSDESTLVSVGLGFAY</sequence>
<dbReference type="Proteomes" id="UP001267426">
    <property type="component" value="Unassembled WGS sequence"/>
</dbReference>
<dbReference type="EMBL" id="JAVRHT010000010">
    <property type="protein sequence ID" value="MDT0631281.1"/>
    <property type="molecule type" value="Genomic_DNA"/>
</dbReference>
<proteinExistence type="predicted"/>
<comment type="subcellular location">
    <subcellularLocation>
        <location evidence="1">Membrane</location>
    </subcellularLocation>
</comment>
<organism evidence="5 6">
    <name type="scientific">Rubrivirga litoralis</name>
    <dbReference type="NCBI Taxonomy" id="3075598"/>
    <lineage>
        <taxon>Bacteria</taxon>
        <taxon>Pseudomonadati</taxon>
        <taxon>Rhodothermota</taxon>
        <taxon>Rhodothermia</taxon>
        <taxon>Rhodothermales</taxon>
        <taxon>Rubricoccaceae</taxon>
        <taxon>Rubrivirga</taxon>
    </lineage>
</organism>
<protein>
    <submittedName>
        <fullName evidence="5">BamA/TamA family outer membrane protein</fullName>
    </submittedName>
</protein>
<keyword evidence="2" id="KW-0472">Membrane</keyword>
<dbReference type="Pfam" id="PF01103">
    <property type="entry name" value="Omp85"/>
    <property type="match status" value="1"/>
</dbReference>
<evidence type="ECO:0000259" key="4">
    <source>
        <dbReference type="Pfam" id="PF01103"/>
    </source>
</evidence>
<dbReference type="Gene3D" id="3.60.21.10">
    <property type="match status" value="1"/>
</dbReference>
<evidence type="ECO:0000313" key="5">
    <source>
        <dbReference type="EMBL" id="MDT0631281.1"/>
    </source>
</evidence>
<evidence type="ECO:0000256" key="3">
    <source>
        <dbReference type="SAM" id="SignalP"/>
    </source>
</evidence>
<evidence type="ECO:0000313" key="6">
    <source>
        <dbReference type="Proteomes" id="UP001267426"/>
    </source>
</evidence>
<feature type="signal peptide" evidence="3">
    <location>
        <begin position="1"/>
        <end position="35"/>
    </location>
</feature>